<evidence type="ECO:0008006" key="5">
    <source>
        <dbReference type="Google" id="ProtNLM"/>
    </source>
</evidence>
<dbReference type="GO" id="GO:0016491">
    <property type="term" value="F:oxidoreductase activity"/>
    <property type="evidence" value="ECO:0007669"/>
    <property type="project" value="UniProtKB-KW"/>
</dbReference>
<comment type="similarity">
    <text evidence="1">Belongs to the short-chain dehydrogenases/reductases (SDR) family.</text>
</comment>
<dbReference type="InterPro" id="IPR036291">
    <property type="entry name" value="NAD(P)-bd_dom_sf"/>
</dbReference>
<gene>
    <name evidence="3" type="ORF">C7S10_19975</name>
</gene>
<dbReference type="PROSITE" id="PS00061">
    <property type="entry name" value="ADH_SHORT"/>
    <property type="match status" value="1"/>
</dbReference>
<dbReference type="InterPro" id="IPR002347">
    <property type="entry name" value="SDR_fam"/>
</dbReference>
<dbReference type="Pfam" id="PF00106">
    <property type="entry name" value="adh_short"/>
    <property type="match status" value="1"/>
</dbReference>
<evidence type="ECO:0000256" key="2">
    <source>
        <dbReference type="ARBA" id="ARBA00023002"/>
    </source>
</evidence>
<dbReference type="PRINTS" id="PR00081">
    <property type="entry name" value="GDHRDH"/>
</dbReference>
<dbReference type="EMBL" id="PYXZ01000011">
    <property type="protein sequence ID" value="PUA79301.1"/>
    <property type="molecule type" value="Genomic_DNA"/>
</dbReference>
<organism evidence="3 4">
    <name type="scientific">Nocardioides currus</name>
    <dbReference type="NCBI Taxonomy" id="2133958"/>
    <lineage>
        <taxon>Bacteria</taxon>
        <taxon>Bacillati</taxon>
        <taxon>Actinomycetota</taxon>
        <taxon>Actinomycetes</taxon>
        <taxon>Propionibacteriales</taxon>
        <taxon>Nocardioidaceae</taxon>
        <taxon>Nocardioides</taxon>
    </lineage>
</organism>
<reference evidence="3 4" key="1">
    <citation type="submission" date="2018-03" db="EMBL/GenBank/DDBJ databases">
        <authorList>
            <person name="Keele B.F."/>
        </authorList>
    </citation>
    <scope>NUCLEOTIDE SEQUENCE [LARGE SCALE GENOMIC DNA]</scope>
    <source>
        <strain evidence="3 4">IB-3</strain>
    </source>
</reference>
<dbReference type="PANTHER" id="PTHR43477:SF1">
    <property type="entry name" value="DIHYDROANTICAPSIN 7-DEHYDROGENASE"/>
    <property type="match status" value="1"/>
</dbReference>
<comment type="caution">
    <text evidence="3">The sequence shown here is derived from an EMBL/GenBank/DDBJ whole genome shotgun (WGS) entry which is preliminary data.</text>
</comment>
<dbReference type="InterPro" id="IPR020904">
    <property type="entry name" value="Sc_DH/Rdtase_CS"/>
</dbReference>
<sequence length="228" mass="23610">MTGCVVVVGAGGAAGRAAAEAIVASGRTVAAVDLQAPEIPGCHGYAVDATSRDAVRALAAQLRDEHGGVDGLVHLIGGWRGGKGFTANSDEDWEWLRTMLVDTLRNTTLEMHDDLVASPSGRVVIVSATAAANPTPGGANYATAKAAAETWLMAMADSFARKQKDTGLRAAATALVVKALLTPAMREEQPDNAFDGYTDVADLAADLVRILDADPEEINAQRVDLTAS</sequence>
<dbReference type="RefSeq" id="WP_108346318.1">
    <property type="nucleotide sequence ID" value="NZ_PYXZ01000011.1"/>
</dbReference>
<accession>A0A2R7YSF0</accession>
<keyword evidence="4" id="KW-1185">Reference proteome</keyword>
<dbReference type="SUPFAM" id="SSF51735">
    <property type="entry name" value="NAD(P)-binding Rossmann-fold domains"/>
    <property type="match status" value="1"/>
</dbReference>
<dbReference type="Gene3D" id="3.40.50.720">
    <property type="entry name" value="NAD(P)-binding Rossmann-like Domain"/>
    <property type="match status" value="1"/>
</dbReference>
<evidence type="ECO:0000256" key="1">
    <source>
        <dbReference type="ARBA" id="ARBA00006484"/>
    </source>
</evidence>
<dbReference type="InterPro" id="IPR051122">
    <property type="entry name" value="SDR_DHRS6-like"/>
</dbReference>
<evidence type="ECO:0000313" key="3">
    <source>
        <dbReference type="EMBL" id="PUA79301.1"/>
    </source>
</evidence>
<proteinExistence type="inferred from homology"/>
<dbReference type="OrthoDB" id="4773823at2"/>
<dbReference type="PANTHER" id="PTHR43477">
    <property type="entry name" value="DIHYDROANTICAPSIN 7-DEHYDROGENASE"/>
    <property type="match status" value="1"/>
</dbReference>
<name>A0A2R7YSF0_9ACTN</name>
<dbReference type="Proteomes" id="UP000244867">
    <property type="component" value="Unassembled WGS sequence"/>
</dbReference>
<dbReference type="AlphaFoldDB" id="A0A2R7YSF0"/>
<keyword evidence="2" id="KW-0560">Oxidoreductase</keyword>
<evidence type="ECO:0000313" key="4">
    <source>
        <dbReference type="Proteomes" id="UP000244867"/>
    </source>
</evidence>
<protein>
    <recommendedName>
        <fullName evidence="5">Short-chain dehydrogenase</fullName>
    </recommendedName>
</protein>